<dbReference type="Gene3D" id="3.20.20.450">
    <property type="entry name" value="EAL domain"/>
    <property type="match status" value="1"/>
</dbReference>
<feature type="domain" description="GGDEF" evidence="4">
    <location>
        <begin position="444"/>
        <end position="578"/>
    </location>
</feature>
<dbReference type="SMART" id="SM00267">
    <property type="entry name" value="GGDEF"/>
    <property type="match status" value="1"/>
</dbReference>
<evidence type="ECO:0000313" key="6">
    <source>
        <dbReference type="Proteomes" id="UP000596083"/>
    </source>
</evidence>
<dbReference type="CDD" id="cd00130">
    <property type="entry name" value="PAS"/>
    <property type="match status" value="3"/>
</dbReference>
<dbReference type="InterPro" id="IPR000160">
    <property type="entry name" value="GGDEF_dom"/>
</dbReference>
<sequence length="843" mass="94470">MSGEAELAFAVLEQSPMAVAVVELDGQTITATNANFETLAPGTKAQGRSILEWIHADDHPLLRNLVGPTSGVSGREQKCEMRIGRRPDGPWRWMLVAATVLPVNETGARRRALFYFIDIHTQKSHELLESERARRWNYALVSSGLGVWDHDYRRQEYFYSQTWRAMRGYASTGATPFASTEQWLQLVHPDDRDFVAHAIERQKAGDLKYMNFEYRERHCDGHWIWIECRGDAVEYFPDNRPSRIIGTDQDVTDRKDAEALLAHTRQRLEMALTTSRIGVFEHDRATGTVYADSRICEIYGFDDQPESFDIQRVFDLVHPEDLKRAAAGSTGLAPGGAPASSEFRIHRENDGSLRHIRHLVRLHIGEDGQETIVGINWDVTEEVRLRQDLVTAKQLAEARNFELDRAKSDIEYAALHDYLTALPNRRFLEDELERRVSIAAASDVNVGLLQIDIDDFKGINSAYGHGAGDRVLSHSAQTLLDLSKHNDFVARMGGDEFAMIISYDGGCDRLEQTAKRIQLELAKPVVLDDGRVRLSASIGIATLESEGAGGAAAMLRDSDHALKQAKSKGAGQIAFYTPGIRFSDAVDRKPSDRLMQAIDQSEFVPFYQPQYDAETLDIRGIETLARWRQADGSFSEPSSFIPLAQSLNIMNMIDASILSQALEDHRRWREDGLAPPRLSLNLSPHRLSDPALVPELQRTELPAGTLTFELLESIFLDQQDDVSAYNLKQIRRLGINIDVDDFGTGYTSITGLLKVAPNGLKIARELVMPLPRSYDQRAIVKSIVDIGKTLNIKVIAEGVETRQHARILTELGCDALQGYWLARPMPADAMEMLLRRKMAEASA</sequence>
<dbReference type="AlphaFoldDB" id="A0A7T7HH82"/>
<accession>A0A7T7HH82</accession>
<dbReference type="PROSITE" id="PS50113">
    <property type="entry name" value="PAC"/>
    <property type="match status" value="2"/>
</dbReference>
<dbReference type="NCBIfam" id="TIGR00254">
    <property type="entry name" value="GGDEF"/>
    <property type="match status" value="1"/>
</dbReference>
<dbReference type="Gene3D" id="3.30.70.270">
    <property type="match status" value="1"/>
</dbReference>
<dbReference type="Pfam" id="PF00990">
    <property type="entry name" value="GGDEF"/>
    <property type="match status" value="1"/>
</dbReference>
<dbReference type="PANTHER" id="PTHR44757:SF2">
    <property type="entry name" value="BIOFILM ARCHITECTURE MAINTENANCE PROTEIN MBAA"/>
    <property type="match status" value="1"/>
</dbReference>
<dbReference type="SMART" id="SM00052">
    <property type="entry name" value="EAL"/>
    <property type="match status" value="1"/>
</dbReference>
<feature type="domain" description="PAC" evidence="2">
    <location>
        <begin position="339"/>
        <end position="391"/>
    </location>
</feature>
<dbReference type="Pfam" id="PF00563">
    <property type="entry name" value="EAL"/>
    <property type="match status" value="1"/>
</dbReference>
<evidence type="ECO:0000259" key="3">
    <source>
        <dbReference type="PROSITE" id="PS50883"/>
    </source>
</evidence>
<reference evidence="5 6" key="1">
    <citation type="submission" date="2020-12" db="EMBL/GenBank/DDBJ databases">
        <authorList>
            <person name="Zheng R.K."/>
            <person name="Sun C.M."/>
        </authorList>
    </citation>
    <scope>NUCLEOTIDE SEQUENCE [LARGE SCALE GENOMIC DNA]</scope>
    <source>
        <strain evidence="5 6">ZRK001</strain>
    </source>
</reference>
<dbReference type="InterPro" id="IPR001633">
    <property type="entry name" value="EAL_dom"/>
</dbReference>
<gene>
    <name evidence="5" type="ORF">JET14_12455</name>
</gene>
<dbReference type="InterPro" id="IPR000014">
    <property type="entry name" value="PAS"/>
</dbReference>
<dbReference type="EMBL" id="CP066786">
    <property type="protein sequence ID" value="QQM29146.1"/>
    <property type="molecule type" value="Genomic_DNA"/>
</dbReference>
<dbReference type="SUPFAM" id="SSF141868">
    <property type="entry name" value="EAL domain-like"/>
    <property type="match status" value="1"/>
</dbReference>
<evidence type="ECO:0000259" key="1">
    <source>
        <dbReference type="PROSITE" id="PS50112"/>
    </source>
</evidence>
<dbReference type="SMART" id="SM00086">
    <property type="entry name" value="PAC"/>
    <property type="match status" value="3"/>
</dbReference>
<dbReference type="PROSITE" id="PS50112">
    <property type="entry name" value="PAS"/>
    <property type="match status" value="1"/>
</dbReference>
<dbReference type="PROSITE" id="PS50883">
    <property type="entry name" value="EAL"/>
    <property type="match status" value="1"/>
</dbReference>
<feature type="domain" description="PAC" evidence="2">
    <location>
        <begin position="210"/>
        <end position="263"/>
    </location>
</feature>
<dbReference type="InterPro" id="IPR043128">
    <property type="entry name" value="Rev_trsase/Diguanyl_cyclase"/>
</dbReference>
<dbReference type="InterPro" id="IPR029787">
    <property type="entry name" value="Nucleotide_cyclase"/>
</dbReference>
<evidence type="ECO:0000259" key="2">
    <source>
        <dbReference type="PROSITE" id="PS50113"/>
    </source>
</evidence>
<dbReference type="InterPro" id="IPR035919">
    <property type="entry name" value="EAL_sf"/>
</dbReference>
<dbReference type="RefSeq" id="WP_200333912.1">
    <property type="nucleotide sequence ID" value="NZ_CP066786.1"/>
</dbReference>
<protein>
    <submittedName>
        <fullName evidence="5">EAL domain-containing protein</fullName>
    </submittedName>
</protein>
<dbReference type="Pfam" id="PF08447">
    <property type="entry name" value="PAS_3"/>
    <property type="match status" value="2"/>
</dbReference>
<dbReference type="SUPFAM" id="SSF55073">
    <property type="entry name" value="Nucleotide cyclase"/>
    <property type="match status" value="1"/>
</dbReference>
<dbReference type="PANTHER" id="PTHR44757">
    <property type="entry name" value="DIGUANYLATE CYCLASE DGCP"/>
    <property type="match status" value="1"/>
</dbReference>
<dbReference type="NCBIfam" id="TIGR00229">
    <property type="entry name" value="sensory_box"/>
    <property type="match status" value="2"/>
</dbReference>
<proteinExistence type="predicted"/>
<dbReference type="InterPro" id="IPR035965">
    <property type="entry name" value="PAS-like_dom_sf"/>
</dbReference>
<dbReference type="SUPFAM" id="SSF55785">
    <property type="entry name" value="PYP-like sensor domain (PAS domain)"/>
    <property type="match status" value="3"/>
</dbReference>
<dbReference type="CDD" id="cd01948">
    <property type="entry name" value="EAL"/>
    <property type="match status" value="1"/>
</dbReference>
<evidence type="ECO:0000313" key="5">
    <source>
        <dbReference type="EMBL" id="QQM29146.1"/>
    </source>
</evidence>
<feature type="domain" description="PAS" evidence="1">
    <location>
        <begin position="264"/>
        <end position="321"/>
    </location>
</feature>
<organism evidence="5 6">
    <name type="scientific">Martelella lutilitoris</name>
    <dbReference type="NCBI Taxonomy" id="2583532"/>
    <lineage>
        <taxon>Bacteria</taxon>
        <taxon>Pseudomonadati</taxon>
        <taxon>Pseudomonadota</taxon>
        <taxon>Alphaproteobacteria</taxon>
        <taxon>Hyphomicrobiales</taxon>
        <taxon>Aurantimonadaceae</taxon>
        <taxon>Martelella</taxon>
    </lineage>
</organism>
<evidence type="ECO:0000259" key="4">
    <source>
        <dbReference type="PROSITE" id="PS50887"/>
    </source>
</evidence>
<dbReference type="CDD" id="cd01949">
    <property type="entry name" value="GGDEF"/>
    <property type="match status" value="1"/>
</dbReference>
<dbReference type="PROSITE" id="PS50887">
    <property type="entry name" value="GGDEF"/>
    <property type="match status" value="1"/>
</dbReference>
<dbReference type="InterPro" id="IPR001610">
    <property type="entry name" value="PAC"/>
</dbReference>
<dbReference type="Proteomes" id="UP000596083">
    <property type="component" value="Chromosome"/>
</dbReference>
<dbReference type="KEGG" id="mlut:JET14_12455"/>
<dbReference type="InterPro" id="IPR013655">
    <property type="entry name" value="PAS_fold_3"/>
</dbReference>
<name>A0A7T7HH82_9HYPH</name>
<feature type="domain" description="EAL" evidence="3">
    <location>
        <begin position="587"/>
        <end position="838"/>
    </location>
</feature>
<dbReference type="SMART" id="SM00091">
    <property type="entry name" value="PAS"/>
    <property type="match status" value="3"/>
</dbReference>
<dbReference type="Gene3D" id="3.30.450.20">
    <property type="entry name" value="PAS domain"/>
    <property type="match status" value="3"/>
</dbReference>
<dbReference type="InterPro" id="IPR052155">
    <property type="entry name" value="Biofilm_reg_signaling"/>
</dbReference>
<dbReference type="InterPro" id="IPR000700">
    <property type="entry name" value="PAS-assoc_C"/>
</dbReference>